<evidence type="ECO:0000256" key="1">
    <source>
        <dbReference type="ARBA" id="ARBA00004651"/>
    </source>
</evidence>
<dbReference type="PANTHER" id="PTHR30266">
    <property type="entry name" value="MECHANOSENSITIVE CHANNEL MSCL"/>
    <property type="match status" value="1"/>
</dbReference>
<dbReference type="InterPro" id="IPR037673">
    <property type="entry name" value="MSC/AndL"/>
</dbReference>
<dbReference type="Proteomes" id="UP000034410">
    <property type="component" value="Chromosome"/>
</dbReference>
<evidence type="ECO:0000256" key="6">
    <source>
        <dbReference type="ARBA" id="ARBA00022989"/>
    </source>
</evidence>
<comment type="function">
    <text evidence="10">Channel that opens in response to stretch forces in the membrane lipid bilayer. May participate in the regulation of osmotic pressure changes within the cell.</text>
</comment>
<dbReference type="RefSeq" id="WP_046859039.1">
    <property type="nucleotide sequence ID" value="NZ_CP011412.1"/>
</dbReference>
<gene>
    <name evidence="10" type="primary">mscL</name>
    <name evidence="11" type="ORF">AAY24_06750</name>
</gene>
<dbReference type="GO" id="GO:0008381">
    <property type="term" value="F:mechanosensitive monoatomic ion channel activity"/>
    <property type="evidence" value="ECO:0007669"/>
    <property type="project" value="UniProtKB-UniRule"/>
</dbReference>
<keyword evidence="6 10" id="KW-1133">Transmembrane helix</keyword>
<dbReference type="PRINTS" id="PR01264">
    <property type="entry name" value="MECHCHANNEL"/>
</dbReference>
<dbReference type="PROSITE" id="PS01327">
    <property type="entry name" value="MSCL"/>
    <property type="match status" value="1"/>
</dbReference>
<evidence type="ECO:0000256" key="7">
    <source>
        <dbReference type="ARBA" id="ARBA00023065"/>
    </source>
</evidence>
<dbReference type="EMBL" id="CP011412">
    <property type="protein sequence ID" value="AKH20103.1"/>
    <property type="molecule type" value="Genomic_DNA"/>
</dbReference>
<keyword evidence="7 10" id="KW-0406">Ion transport</keyword>
<dbReference type="PATRIC" id="fig|1543721.4.peg.1401"/>
<dbReference type="NCBIfam" id="TIGR00220">
    <property type="entry name" value="mscL"/>
    <property type="match status" value="1"/>
</dbReference>
<keyword evidence="5 10" id="KW-0812">Transmembrane</keyword>
<dbReference type="Pfam" id="PF01741">
    <property type="entry name" value="MscL"/>
    <property type="match status" value="1"/>
</dbReference>
<keyword evidence="8 10" id="KW-0472">Membrane</keyword>
<reference evidence="11 12" key="1">
    <citation type="journal article" date="2015" name="Genome Announc.">
        <title>Complete Genome Sequence of Sedimenticola thiotaurini Strain SIP-G1, a Polyphosphate- and Polyhydroxyalkanoate-Accumulating Sulfur-Oxidizing Gammaproteobacterium Isolated from Salt Marsh Sediments.</title>
        <authorList>
            <person name="Flood B.E."/>
            <person name="Jones D.S."/>
            <person name="Bailey J.V."/>
        </authorList>
    </citation>
    <scope>NUCLEOTIDE SEQUENCE [LARGE SCALE GENOMIC DNA]</scope>
    <source>
        <strain evidence="11 12">SIP-G1</strain>
    </source>
</reference>
<dbReference type="NCBIfam" id="NF010557">
    <property type="entry name" value="PRK13952.1"/>
    <property type="match status" value="1"/>
</dbReference>
<evidence type="ECO:0000256" key="9">
    <source>
        <dbReference type="ARBA" id="ARBA00023303"/>
    </source>
</evidence>
<evidence type="ECO:0000256" key="8">
    <source>
        <dbReference type="ARBA" id="ARBA00023136"/>
    </source>
</evidence>
<keyword evidence="12" id="KW-1185">Reference proteome</keyword>
<keyword evidence="10" id="KW-0997">Cell inner membrane</keyword>
<dbReference type="HAMAP" id="MF_00115">
    <property type="entry name" value="MscL"/>
    <property type="match status" value="1"/>
</dbReference>
<comment type="subcellular location">
    <subcellularLocation>
        <location evidence="10">Cell inner membrane</location>
        <topology evidence="10">Multi-pass membrane protein</topology>
    </subcellularLocation>
    <subcellularLocation>
        <location evidence="1">Cell membrane</location>
        <topology evidence="1">Multi-pass membrane protein</topology>
    </subcellularLocation>
</comment>
<dbReference type="OrthoDB" id="9810350at2"/>
<dbReference type="AlphaFoldDB" id="A0A0F7JZT6"/>
<feature type="transmembrane region" description="Helical" evidence="10">
    <location>
        <begin position="84"/>
        <end position="105"/>
    </location>
</feature>
<organism evidence="11 12">
    <name type="scientific">Sedimenticola thiotaurini</name>
    <dbReference type="NCBI Taxonomy" id="1543721"/>
    <lineage>
        <taxon>Bacteria</taxon>
        <taxon>Pseudomonadati</taxon>
        <taxon>Pseudomonadota</taxon>
        <taxon>Gammaproteobacteria</taxon>
        <taxon>Chromatiales</taxon>
        <taxon>Sedimenticolaceae</taxon>
        <taxon>Sedimenticola</taxon>
    </lineage>
</organism>
<dbReference type="InterPro" id="IPR036019">
    <property type="entry name" value="MscL_channel"/>
</dbReference>
<evidence type="ECO:0000256" key="4">
    <source>
        <dbReference type="ARBA" id="ARBA00022475"/>
    </source>
</evidence>
<dbReference type="PANTHER" id="PTHR30266:SF2">
    <property type="entry name" value="LARGE-CONDUCTANCE MECHANOSENSITIVE CHANNEL"/>
    <property type="match status" value="1"/>
</dbReference>
<accession>A0A0F7JZT6</accession>
<keyword evidence="9 10" id="KW-0407">Ion channel</keyword>
<dbReference type="SUPFAM" id="SSF81330">
    <property type="entry name" value="Gated mechanosensitive channel"/>
    <property type="match status" value="1"/>
</dbReference>
<evidence type="ECO:0000313" key="12">
    <source>
        <dbReference type="Proteomes" id="UP000034410"/>
    </source>
</evidence>
<evidence type="ECO:0000256" key="5">
    <source>
        <dbReference type="ARBA" id="ARBA00022692"/>
    </source>
</evidence>
<keyword evidence="3 10" id="KW-0813">Transport</keyword>
<name>A0A0F7JZT6_9GAMM</name>
<dbReference type="GO" id="GO:0005886">
    <property type="term" value="C:plasma membrane"/>
    <property type="evidence" value="ECO:0007669"/>
    <property type="project" value="UniProtKB-SubCell"/>
</dbReference>
<evidence type="ECO:0000256" key="3">
    <source>
        <dbReference type="ARBA" id="ARBA00022448"/>
    </source>
</evidence>
<sequence>MLKEFKEFAIKGNVIDMAVGIVIGAAFGSIVKSLVADVIMPPVGMLLGNVDFSNLFLVLKDGTNPGPYLSIAAATEAGAVTLNYGLFINTIVSFVIVAFAIFMVVKMINRLKREQESAEEAPTTKECPFCLSKVPLKATRCAHCTSELPETA</sequence>
<dbReference type="Gene3D" id="1.10.1200.120">
    <property type="entry name" value="Large-conductance mechanosensitive channel, MscL, domain 1"/>
    <property type="match status" value="1"/>
</dbReference>
<dbReference type="InterPro" id="IPR019823">
    <property type="entry name" value="Mechanosensitive_channel_CS"/>
</dbReference>
<evidence type="ECO:0000256" key="10">
    <source>
        <dbReference type="HAMAP-Rule" id="MF_00115"/>
    </source>
</evidence>
<comment type="similarity">
    <text evidence="2 10">Belongs to the MscL family.</text>
</comment>
<protein>
    <recommendedName>
        <fullName evidence="10">Large-conductance mechanosensitive channel</fullName>
    </recommendedName>
</protein>
<comment type="subunit">
    <text evidence="10">Homopentamer.</text>
</comment>
<comment type="caution">
    <text evidence="10">Lacks conserved residue(s) required for the propagation of feature annotation.</text>
</comment>
<evidence type="ECO:0000256" key="2">
    <source>
        <dbReference type="ARBA" id="ARBA00007254"/>
    </source>
</evidence>
<keyword evidence="4 10" id="KW-1003">Cell membrane</keyword>
<dbReference type="KEGG" id="seds:AAY24_06750"/>
<dbReference type="InterPro" id="IPR001185">
    <property type="entry name" value="MS_channel"/>
</dbReference>
<evidence type="ECO:0000313" key="11">
    <source>
        <dbReference type="EMBL" id="AKH20103.1"/>
    </source>
</evidence>
<dbReference type="NCBIfam" id="NF001843">
    <property type="entry name" value="PRK00567.1-4"/>
    <property type="match status" value="1"/>
</dbReference>
<proteinExistence type="inferred from homology"/>